<sequence>MAPKAPPPPPPPPAAAAAEGEPELPDGVYRKEISEEQLGKFYEAAYTSHEEMIKFLAEVLGLRDISYKARNAIIVDYFSGFLLFAKEAGLTLETTFHVWKLSHDMLDFILEGASFEDAERYFKKLLLKLSVIQFKGDVPQLTPLECEKIATFFTTTVFQHYTLLSYCFLHDHEYWYKSEQVWVQLPLLYPHNLSSTQRELDAEKAAWEAYELALIVYNFVEHFKFWAIEDIMETPDPNDIDLDGLSPDDYVKAVPETIDQCIERACRHKIEEATKLFHDDYQGREVKMLKKLIALEVKCGLAEAKLSVMKLPGAPAAGIPPPG</sequence>
<accession>A0A8T0GD49</accession>
<comment type="caution">
    <text evidence="2">The sequence shown here is derived from an EMBL/GenBank/DDBJ whole genome shotgun (WGS) entry which is preliminary data.</text>
</comment>
<organism evidence="2 3">
    <name type="scientific">Ceratodon purpureus</name>
    <name type="common">Fire moss</name>
    <name type="synonym">Dicranum purpureum</name>
    <dbReference type="NCBI Taxonomy" id="3225"/>
    <lineage>
        <taxon>Eukaryota</taxon>
        <taxon>Viridiplantae</taxon>
        <taxon>Streptophyta</taxon>
        <taxon>Embryophyta</taxon>
        <taxon>Bryophyta</taxon>
        <taxon>Bryophytina</taxon>
        <taxon>Bryopsida</taxon>
        <taxon>Dicranidae</taxon>
        <taxon>Pseudoditrichales</taxon>
        <taxon>Ditrichaceae</taxon>
        <taxon>Ceratodon</taxon>
    </lineage>
</organism>
<keyword evidence="3" id="KW-1185">Reference proteome</keyword>
<protein>
    <submittedName>
        <fullName evidence="2">Uncharacterized protein</fullName>
    </submittedName>
</protein>
<evidence type="ECO:0000313" key="3">
    <source>
        <dbReference type="Proteomes" id="UP000822688"/>
    </source>
</evidence>
<dbReference type="PANTHER" id="PTHR28457">
    <property type="entry name" value="COILED-COIL DOMAIN-CONTAINING PROTEIN 189"/>
    <property type="match status" value="1"/>
</dbReference>
<dbReference type="InterPro" id="IPR032727">
    <property type="entry name" value="CLAMP"/>
</dbReference>
<dbReference type="Pfam" id="PF14769">
    <property type="entry name" value="CLAMP"/>
    <property type="match status" value="1"/>
</dbReference>
<gene>
    <name evidence="2" type="ORF">KC19_11G091300</name>
</gene>
<dbReference type="AlphaFoldDB" id="A0A8T0GD49"/>
<dbReference type="Proteomes" id="UP000822688">
    <property type="component" value="Chromosome 11"/>
</dbReference>
<dbReference type="PANTHER" id="PTHR28457:SF4">
    <property type="entry name" value="CRAL-TRIO DOMAIN-CONTAINING PROTEIN"/>
    <property type="match status" value="1"/>
</dbReference>
<feature type="region of interest" description="Disordered" evidence="1">
    <location>
        <begin position="1"/>
        <end position="20"/>
    </location>
</feature>
<dbReference type="EMBL" id="CM026432">
    <property type="protein sequence ID" value="KAG0556963.1"/>
    <property type="molecule type" value="Genomic_DNA"/>
</dbReference>
<name>A0A8T0GD49_CERPU</name>
<evidence type="ECO:0000256" key="1">
    <source>
        <dbReference type="SAM" id="MobiDB-lite"/>
    </source>
</evidence>
<dbReference type="OrthoDB" id="1938969at2759"/>
<evidence type="ECO:0000313" key="2">
    <source>
        <dbReference type="EMBL" id="KAG0556963.1"/>
    </source>
</evidence>
<feature type="compositionally biased region" description="Pro residues" evidence="1">
    <location>
        <begin position="1"/>
        <end position="14"/>
    </location>
</feature>
<reference evidence="2 3" key="1">
    <citation type="submission" date="2020-06" db="EMBL/GenBank/DDBJ databases">
        <title>WGS assembly of Ceratodon purpureus strain R40.</title>
        <authorList>
            <person name="Carey S.B."/>
            <person name="Jenkins J."/>
            <person name="Shu S."/>
            <person name="Lovell J.T."/>
            <person name="Sreedasyam A."/>
            <person name="Maumus F."/>
            <person name="Tiley G.P."/>
            <person name="Fernandez-Pozo N."/>
            <person name="Barry K."/>
            <person name="Chen C."/>
            <person name="Wang M."/>
            <person name="Lipzen A."/>
            <person name="Daum C."/>
            <person name="Saski C.A."/>
            <person name="Payton A.C."/>
            <person name="Mcbreen J.C."/>
            <person name="Conrad R.E."/>
            <person name="Kollar L.M."/>
            <person name="Olsson S."/>
            <person name="Huttunen S."/>
            <person name="Landis J.B."/>
            <person name="Wickett N.J."/>
            <person name="Johnson M.G."/>
            <person name="Rensing S.A."/>
            <person name="Grimwood J."/>
            <person name="Schmutz J."/>
            <person name="Mcdaniel S.F."/>
        </authorList>
    </citation>
    <scope>NUCLEOTIDE SEQUENCE [LARGE SCALE GENOMIC DNA]</scope>
    <source>
        <strain evidence="2 3">R40</strain>
    </source>
</reference>
<proteinExistence type="predicted"/>